<dbReference type="Pfam" id="PF07690">
    <property type="entry name" value="MFS_1"/>
    <property type="match status" value="1"/>
</dbReference>
<reference evidence="11" key="2">
    <citation type="submission" date="2023-05" db="EMBL/GenBank/DDBJ databases">
        <authorList>
            <consortium name="Lawrence Berkeley National Laboratory"/>
            <person name="Steindorff A."/>
            <person name="Hensen N."/>
            <person name="Bonometti L."/>
            <person name="Westerberg I."/>
            <person name="Brannstrom I.O."/>
            <person name="Guillou S."/>
            <person name="Cros-Aarteil S."/>
            <person name="Calhoun S."/>
            <person name="Haridas S."/>
            <person name="Kuo A."/>
            <person name="Mondo S."/>
            <person name="Pangilinan J."/>
            <person name="Riley R."/>
            <person name="Labutti K."/>
            <person name="Andreopoulos B."/>
            <person name="Lipzen A."/>
            <person name="Chen C."/>
            <person name="Yanf M."/>
            <person name="Daum C."/>
            <person name="Ng V."/>
            <person name="Clum A."/>
            <person name="Ohm R."/>
            <person name="Martin F."/>
            <person name="Silar P."/>
            <person name="Natvig D."/>
            <person name="Lalanne C."/>
            <person name="Gautier V."/>
            <person name="Ament-Velasquez S.L."/>
            <person name="Kruys A."/>
            <person name="Hutchinson M.I."/>
            <person name="Powell A.J."/>
            <person name="Barry K."/>
            <person name="Miller A.N."/>
            <person name="Grigoriev I.V."/>
            <person name="Debuchy R."/>
            <person name="Gladieux P."/>
            <person name="Thoren M.H."/>
            <person name="Johannesson H."/>
        </authorList>
    </citation>
    <scope>NUCLEOTIDE SEQUENCE</scope>
    <source>
        <strain evidence="11">CBS 359.72</strain>
    </source>
</reference>
<sequence length="640" mass="70504">MDEKEREARPGLEPNHSNITEVEDDGTETATESQPAATAAVKATASTKDDDDDDDVDPDDEEKKKKDKLSSSISTASSSSYPSKPSNLYEPIRPASGAAAGAVTGRPTTSSEHSRRRRRRRLSAETIETLRHERSNNGWGCDDVEADAMGGSIAPYHHPGPASGSDAVPHDPFIVGWEGGDRDPLCPRSFATWRKWLIIAITSVGSFCVTNASASYTATYAQMNDKFDNSQLVATLGLSTFVLGIAMGPFWSPLAEFYGRRPIYLCSFAGFIIWLIPSAVAKNIETMIVARFFQGLAGSAFLSVSGGTVGDLFTRDTMLAPMAIFALAPFVGPSTGPLVGGLINTYTNWRWTHYVLLIWAGVLLLTIALFVPETYHPVLLKRKAEKLRKSTGDERWRAPIEKTTRSVSRTVAYSLLRPFQILFFEPMALILNIYTAVLLGLLYLFFGAFPLIFRTTHGFNLWQVGLTFMGLLVAMIIACLSTPLWTRLRHNMVAKRHKETGVLKDEPEDQLPPVIFGAPLITGGLFWFGFTTYPDVHWIVPIIGSGVFGLGMSLAFTGIFTFLVDAYPRYAASALASNALVRCSFAAAFPLFGIQMYEDLGYQWATALVGFITLALMPFPYIFFRYGKWIRARSRYATAT</sequence>
<keyword evidence="4" id="KW-1003">Cell membrane</keyword>
<feature type="transmembrane region" description="Helical" evidence="9">
    <location>
        <begin position="579"/>
        <end position="597"/>
    </location>
</feature>
<keyword evidence="12" id="KW-1185">Reference proteome</keyword>
<feature type="domain" description="Major facilitator superfamily (MFS) profile" evidence="10">
    <location>
        <begin position="198"/>
        <end position="628"/>
    </location>
</feature>
<feature type="transmembrane region" description="Helical" evidence="9">
    <location>
        <begin position="230"/>
        <end position="251"/>
    </location>
</feature>
<proteinExistence type="inferred from homology"/>
<dbReference type="FunFam" id="1.20.1250.20:FF:000082">
    <property type="entry name" value="MFS multidrug transporter, putative"/>
    <property type="match status" value="1"/>
</dbReference>
<feature type="transmembrane region" description="Helical" evidence="9">
    <location>
        <begin position="196"/>
        <end position="218"/>
    </location>
</feature>
<feature type="compositionally biased region" description="Low complexity" evidence="8">
    <location>
        <begin position="70"/>
        <end position="86"/>
    </location>
</feature>
<evidence type="ECO:0000256" key="3">
    <source>
        <dbReference type="ARBA" id="ARBA00008335"/>
    </source>
</evidence>
<evidence type="ECO:0000313" key="11">
    <source>
        <dbReference type="EMBL" id="KAK4252448.1"/>
    </source>
</evidence>
<dbReference type="InterPro" id="IPR036259">
    <property type="entry name" value="MFS_trans_sf"/>
</dbReference>
<gene>
    <name evidence="11" type="ORF">C7999DRAFT_10207</name>
</gene>
<evidence type="ECO:0000256" key="2">
    <source>
        <dbReference type="ARBA" id="ARBA00004236"/>
    </source>
</evidence>
<organism evidence="11 12">
    <name type="scientific">Corynascus novoguineensis</name>
    <dbReference type="NCBI Taxonomy" id="1126955"/>
    <lineage>
        <taxon>Eukaryota</taxon>
        <taxon>Fungi</taxon>
        <taxon>Dikarya</taxon>
        <taxon>Ascomycota</taxon>
        <taxon>Pezizomycotina</taxon>
        <taxon>Sordariomycetes</taxon>
        <taxon>Sordariomycetidae</taxon>
        <taxon>Sordariales</taxon>
        <taxon>Chaetomiaceae</taxon>
        <taxon>Corynascus</taxon>
    </lineage>
</organism>
<comment type="similarity">
    <text evidence="3">Belongs to the major facilitator superfamily.</text>
</comment>
<dbReference type="GO" id="GO:0022857">
    <property type="term" value="F:transmembrane transporter activity"/>
    <property type="evidence" value="ECO:0007669"/>
    <property type="project" value="InterPro"/>
</dbReference>
<dbReference type="CDD" id="cd17323">
    <property type="entry name" value="MFS_Tpo1_MDR_like"/>
    <property type="match status" value="1"/>
</dbReference>
<evidence type="ECO:0000256" key="7">
    <source>
        <dbReference type="ARBA" id="ARBA00023136"/>
    </source>
</evidence>
<comment type="subcellular location">
    <subcellularLocation>
        <location evidence="2">Cell membrane</location>
    </subcellularLocation>
    <subcellularLocation>
        <location evidence="1">Membrane</location>
        <topology evidence="1">Multi-pass membrane protein</topology>
    </subcellularLocation>
</comment>
<dbReference type="PROSITE" id="PS50850">
    <property type="entry name" value="MFS"/>
    <property type="match status" value="1"/>
</dbReference>
<dbReference type="PANTHER" id="PTHR23502:SF7">
    <property type="entry name" value="DRUG_PROTON ANTIPORTER YHK8-RELATED"/>
    <property type="match status" value="1"/>
</dbReference>
<dbReference type="InterPro" id="IPR020846">
    <property type="entry name" value="MFS_dom"/>
</dbReference>
<dbReference type="Gene3D" id="1.20.1250.20">
    <property type="entry name" value="MFS general substrate transporter like domains"/>
    <property type="match status" value="1"/>
</dbReference>
<feature type="transmembrane region" description="Helical" evidence="9">
    <location>
        <begin position="542"/>
        <end position="567"/>
    </location>
</feature>
<evidence type="ECO:0000256" key="4">
    <source>
        <dbReference type="ARBA" id="ARBA00022475"/>
    </source>
</evidence>
<name>A0AAN7D1R7_9PEZI</name>
<evidence type="ECO:0000256" key="5">
    <source>
        <dbReference type="ARBA" id="ARBA00022692"/>
    </source>
</evidence>
<keyword evidence="7 9" id="KW-0472">Membrane</keyword>
<dbReference type="Proteomes" id="UP001303647">
    <property type="component" value="Unassembled WGS sequence"/>
</dbReference>
<evidence type="ECO:0000259" key="10">
    <source>
        <dbReference type="PROSITE" id="PS50850"/>
    </source>
</evidence>
<dbReference type="AlphaFoldDB" id="A0AAN7D1R7"/>
<feature type="transmembrane region" description="Helical" evidence="9">
    <location>
        <begin position="465"/>
        <end position="486"/>
    </location>
</feature>
<feature type="transmembrane region" description="Helical" evidence="9">
    <location>
        <begin position="292"/>
        <end position="313"/>
    </location>
</feature>
<dbReference type="EMBL" id="MU857601">
    <property type="protein sequence ID" value="KAK4252448.1"/>
    <property type="molecule type" value="Genomic_DNA"/>
</dbReference>
<feature type="transmembrane region" description="Helical" evidence="9">
    <location>
        <begin position="263"/>
        <end position="280"/>
    </location>
</feature>
<reference evidence="11" key="1">
    <citation type="journal article" date="2023" name="Mol. Phylogenet. Evol.">
        <title>Genome-scale phylogeny and comparative genomics of the fungal order Sordariales.</title>
        <authorList>
            <person name="Hensen N."/>
            <person name="Bonometti L."/>
            <person name="Westerberg I."/>
            <person name="Brannstrom I.O."/>
            <person name="Guillou S."/>
            <person name="Cros-Aarteil S."/>
            <person name="Calhoun S."/>
            <person name="Haridas S."/>
            <person name="Kuo A."/>
            <person name="Mondo S."/>
            <person name="Pangilinan J."/>
            <person name="Riley R."/>
            <person name="LaButti K."/>
            <person name="Andreopoulos B."/>
            <person name="Lipzen A."/>
            <person name="Chen C."/>
            <person name="Yan M."/>
            <person name="Daum C."/>
            <person name="Ng V."/>
            <person name="Clum A."/>
            <person name="Steindorff A."/>
            <person name="Ohm R.A."/>
            <person name="Martin F."/>
            <person name="Silar P."/>
            <person name="Natvig D.O."/>
            <person name="Lalanne C."/>
            <person name="Gautier V."/>
            <person name="Ament-Velasquez S.L."/>
            <person name="Kruys A."/>
            <person name="Hutchinson M.I."/>
            <person name="Powell A.J."/>
            <person name="Barry K."/>
            <person name="Miller A.N."/>
            <person name="Grigoriev I.V."/>
            <person name="Debuchy R."/>
            <person name="Gladieux P."/>
            <person name="Hiltunen Thoren M."/>
            <person name="Johannesson H."/>
        </authorList>
    </citation>
    <scope>NUCLEOTIDE SEQUENCE</scope>
    <source>
        <strain evidence="11">CBS 359.72</strain>
    </source>
</reference>
<feature type="region of interest" description="Disordered" evidence="8">
    <location>
        <begin position="1"/>
        <end position="127"/>
    </location>
</feature>
<feature type="compositionally biased region" description="Acidic residues" evidence="8">
    <location>
        <begin position="49"/>
        <end position="60"/>
    </location>
</feature>
<evidence type="ECO:0000256" key="9">
    <source>
        <dbReference type="SAM" id="Phobius"/>
    </source>
</evidence>
<keyword evidence="6 9" id="KW-1133">Transmembrane helix</keyword>
<evidence type="ECO:0000256" key="8">
    <source>
        <dbReference type="SAM" id="MobiDB-lite"/>
    </source>
</evidence>
<evidence type="ECO:0000313" key="12">
    <source>
        <dbReference type="Proteomes" id="UP001303647"/>
    </source>
</evidence>
<feature type="transmembrane region" description="Helical" evidence="9">
    <location>
        <begin position="511"/>
        <end position="530"/>
    </location>
</feature>
<accession>A0AAN7D1R7</accession>
<dbReference type="SUPFAM" id="SSF103473">
    <property type="entry name" value="MFS general substrate transporter"/>
    <property type="match status" value="1"/>
</dbReference>
<protein>
    <submittedName>
        <fullName evidence="11">Major facilitator superfamily domain-containing protein</fullName>
    </submittedName>
</protein>
<feature type="transmembrane region" description="Helical" evidence="9">
    <location>
        <begin position="320"/>
        <end position="339"/>
    </location>
</feature>
<evidence type="ECO:0000256" key="1">
    <source>
        <dbReference type="ARBA" id="ARBA00004141"/>
    </source>
</evidence>
<feature type="compositionally biased region" description="Basic and acidic residues" evidence="8">
    <location>
        <begin position="1"/>
        <end position="10"/>
    </location>
</feature>
<comment type="caution">
    <text evidence="11">The sequence shown here is derived from an EMBL/GenBank/DDBJ whole genome shotgun (WGS) entry which is preliminary data.</text>
</comment>
<dbReference type="PANTHER" id="PTHR23502">
    <property type="entry name" value="MAJOR FACILITATOR SUPERFAMILY"/>
    <property type="match status" value="1"/>
</dbReference>
<evidence type="ECO:0000256" key="6">
    <source>
        <dbReference type="ARBA" id="ARBA00022989"/>
    </source>
</evidence>
<feature type="transmembrane region" description="Helical" evidence="9">
    <location>
        <begin position="429"/>
        <end position="453"/>
    </location>
</feature>
<feature type="compositionally biased region" description="Low complexity" evidence="8">
    <location>
        <begin position="35"/>
        <end position="46"/>
    </location>
</feature>
<dbReference type="GO" id="GO:0005886">
    <property type="term" value="C:plasma membrane"/>
    <property type="evidence" value="ECO:0007669"/>
    <property type="project" value="UniProtKB-SubCell"/>
</dbReference>
<keyword evidence="5 9" id="KW-0812">Transmembrane</keyword>
<feature type="transmembrane region" description="Helical" evidence="9">
    <location>
        <begin position="603"/>
        <end position="624"/>
    </location>
</feature>
<dbReference type="InterPro" id="IPR011701">
    <property type="entry name" value="MFS"/>
</dbReference>
<feature type="transmembrane region" description="Helical" evidence="9">
    <location>
        <begin position="351"/>
        <end position="372"/>
    </location>
</feature>